<comment type="similarity">
    <text evidence="1">Belongs to the 'phage' integrase family.</text>
</comment>
<dbReference type="STRING" id="1247726.MIM_c10480"/>
<evidence type="ECO:0000313" key="7">
    <source>
        <dbReference type="EMBL" id="AHG63146.1"/>
    </source>
</evidence>
<organism evidence="7 8">
    <name type="scientific">Advenella mimigardefordensis (strain DSM 17166 / LMG 22922 / DPN7)</name>
    <dbReference type="NCBI Taxonomy" id="1247726"/>
    <lineage>
        <taxon>Bacteria</taxon>
        <taxon>Pseudomonadati</taxon>
        <taxon>Pseudomonadota</taxon>
        <taxon>Betaproteobacteria</taxon>
        <taxon>Burkholderiales</taxon>
        <taxon>Alcaligenaceae</taxon>
    </lineage>
</organism>
<dbReference type="Pfam" id="PF00589">
    <property type="entry name" value="Phage_integrase"/>
    <property type="match status" value="1"/>
</dbReference>
<dbReference type="Gene3D" id="1.10.150.130">
    <property type="match status" value="1"/>
</dbReference>
<dbReference type="PATRIC" id="fig|1247726.3.peg.1144"/>
<dbReference type="EMBL" id="CP003915">
    <property type="protein sequence ID" value="AHG63146.1"/>
    <property type="molecule type" value="Genomic_DNA"/>
</dbReference>
<evidence type="ECO:0000256" key="1">
    <source>
        <dbReference type="ARBA" id="ARBA00008857"/>
    </source>
</evidence>
<keyword evidence="3" id="KW-0238">DNA-binding</keyword>
<evidence type="ECO:0000259" key="6">
    <source>
        <dbReference type="PROSITE" id="PS51898"/>
    </source>
</evidence>
<proteinExistence type="inferred from homology"/>
<dbReference type="GO" id="GO:0015074">
    <property type="term" value="P:DNA integration"/>
    <property type="evidence" value="ECO:0007669"/>
    <property type="project" value="UniProtKB-KW"/>
</dbReference>
<dbReference type="KEGG" id="amim:MIM_c10480"/>
<dbReference type="InterPro" id="IPR002104">
    <property type="entry name" value="Integrase_catalytic"/>
</dbReference>
<accession>W0P8U5</accession>
<evidence type="ECO:0000256" key="5">
    <source>
        <dbReference type="SAM" id="MobiDB-lite"/>
    </source>
</evidence>
<dbReference type="PANTHER" id="PTHR30349:SF41">
    <property type="entry name" value="INTEGRASE_RECOMBINASE PROTEIN MJ0367-RELATED"/>
    <property type="match status" value="1"/>
</dbReference>
<evidence type="ECO:0000256" key="4">
    <source>
        <dbReference type="ARBA" id="ARBA00023172"/>
    </source>
</evidence>
<dbReference type="AlphaFoldDB" id="W0P8U5"/>
<dbReference type="InterPro" id="IPR013762">
    <property type="entry name" value="Integrase-like_cat_sf"/>
</dbReference>
<evidence type="ECO:0000256" key="2">
    <source>
        <dbReference type="ARBA" id="ARBA00022908"/>
    </source>
</evidence>
<keyword evidence="4" id="KW-0233">DNA recombination</keyword>
<dbReference type="Proteomes" id="UP000019095">
    <property type="component" value="Chromosome"/>
</dbReference>
<dbReference type="GO" id="GO:0003677">
    <property type="term" value="F:DNA binding"/>
    <property type="evidence" value="ECO:0007669"/>
    <property type="project" value="UniProtKB-KW"/>
</dbReference>
<gene>
    <name evidence="7" type="ORF">MIM_c10480</name>
</gene>
<dbReference type="OrthoDB" id="662444at2"/>
<dbReference type="PROSITE" id="PS51898">
    <property type="entry name" value="TYR_RECOMBINASE"/>
    <property type="match status" value="1"/>
</dbReference>
<dbReference type="PANTHER" id="PTHR30349">
    <property type="entry name" value="PHAGE INTEGRASE-RELATED"/>
    <property type="match status" value="1"/>
</dbReference>
<reference evidence="7 8" key="1">
    <citation type="journal article" date="2014" name="Microbiology">
        <title>Unravelling the complete genome sequence of Advenella mimigardefordensis strain DPN7T and novel insights in the catabolism of the xenobiotic polythioester precursor 3,3'-dithiodipropionate.</title>
        <authorList>
            <person name="Wubbeler J.H."/>
            <person name="Hiessl S."/>
            <person name="Schuldes J."/>
            <person name="Thurmer A."/>
            <person name="Daniel R."/>
            <person name="Steinbuchel A."/>
        </authorList>
    </citation>
    <scope>NUCLEOTIDE SEQUENCE [LARGE SCALE GENOMIC DNA]</scope>
    <source>
        <strain evidence="8">DSM 17166 / LMG 22922 / DPN7</strain>
    </source>
</reference>
<dbReference type="GO" id="GO:0006310">
    <property type="term" value="P:DNA recombination"/>
    <property type="evidence" value="ECO:0007669"/>
    <property type="project" value="UniProtKB-KW"/>
</dbReference>
<dbReference type="eggNOG" id="COG0582">
    <property type="taxonomic scope" value="Bacteria"/>
</dbReference>
<keyword evidence="2" id="KW-0229">DNA integration</keyword>
<dbReference type="InterPro" id="IPR011010">
    <property type="entry name" value="DNA_brk_join_enz"/>
</dbReference>
<name>W0P8U5_ADVMD</name>
<dbReference type="SUPFAM" id="SSF56349">
    <property type="entry name" value="DNA breaking-rejoining enzymes"/>
    <property type="match status" value="1"/>
</dbReference>
<protein>
    <submittedName>
        <fullName evidence="7">Putative integrase</fullName>
    </submittedName>
</protein>
<feature type="domain" description="Tyr recombinase" evidence="6">
    <location>
        <begin position="179"/>
        <end position="353"/>
    </location>
</feature>
<evidence type="ECO:0000313" key="8">
    <source>
        <dbReference type="Proteomes" id="UP000019095"/>
    </source>
</evidence>
<dbReference type="RefSeq" id="WP_025371756.1">
    <property type="nucleotide sequence ID" value="NZ_CP003915.1"/>
</dbReference>
<keyword evidence="8" id="KW-1185">Reference proteome</keyword>
<dbReference type="InterPro" id="IPR010998">
    <property type="entry name" value="Integrase_recombinase_N"/>
</dbReference>
<dbReference type="HOGENOM" id="CLU_052612_0_0_4"/>
<evidence type="ECO:0000256" key="3">
    <source>
        <dbReference type="ARBA" id="ARBA00023125"/>
    </source>
</evidence>
<dbReference type="Gene3D" id="1.10.443.10">
    <property type="entry name" value="Intergrase catalytic core"/>
    <property type="match status" value="1"/>
</dbReference>
<feature type="compositionally biased region" description="Basic and acidic residues" evidence="5">
    <location>
        <begin position="312"/>
        <end position="324"/>
    </location>
</feature>
<dbReference type="InterPro" id="IPR050090">
    <property type="entry name" value="Tyrosine_recombinase_XerCD"/>
</dbReference>
<sequence length="353" mass="41050">MGRKPTKYTNLPKGMRVRVRKYGTYYYYDKGGSPRVEIALGSDYLLAVQKWAELEQTAPKSVITFKDAFDLFIQKELPSKSDRYQTDILKDRVPLIEFFEDAPLEEIAAVNIRQYLRWRAERAVQWMKERGRKVTKTTGHTRANREIATFSVVFNYAREMGLTNAPNPKQGVKMHSEKSRDVYVEDDLYQRLWDIADPPLRDALDLAYLTGQRPADVVGITDHDIRDGVLYIRQGKTSEKLRFQISPDLQQLIDRIRARRNQYKIVTTYLITNRWGKPVTTRAVSEWLRQARIKAKIGDVEFQVRDLRAKAGTDKADAEQDPRAAQKQLGHKRLATTEIYLRNRRGQKVTPTR</sequence>
<feature type="region of interest" description="Disordered" evidence="5">
    <location>
        <begin position="312"/>
        <end position="331"/>
    </location>
</feature>